<dbReference type="GO" id="GO:0008179">
    <property type="term" value="F:adenylate cyclase binding"/>
    <property type="evidence" value="ECO:0007669"/>
    <property type="project" value="TreeGrafter"/>
</dbReference>
<dbReference type="Pfam" id="PF08603">
    <property type="entry name" value="CAP_C"/>
    <property type="match status" value="1"/>
</dbReference>
<dbReference type="InterPro" id="IPR001837">
    <property type="entry name" value="Adenylate_cyclase-assoc_CAP"/>
</dbReference>
<evidence type="ECO:0000256" key="3">
    <source>
        <dbReference type="ARBA" id="ARBA00022475"/>
    </source>
</evidence>
<dbReference type="OrthoDB" id="1601at2759"/>
<dbReference type="SUPFAM" id="SSF69340">
    <property type="entry name" value="C-terminal domain of adenylylcyclase associated protein"/>
    <property type="match status" value="1"/>
</dbReference>
<dbReference type="InterPro" id="IPR006599">
    <property type="entry name" value="CARP_motif"/>
</dbReference>
<dbReference type="InterPro" id="IPR053950">
    <property type="entry name" value="CAP_N"/>
</dbReference>
<evidence type="ECO:0000259" key="6">
    <source>
        <dbReference type="PROSITE" id="PS51329"/>
    </source>
</evidence>
<dbReference type="InterPro" id="IPR028417">
    <property type="entry name" value="CAP_CS_C"/>
</dbReference>
<dbReference type="OMA" id="KSQQTHK"/>
<dbReference type="GO" id="GO:0000902">
    <property type="term" value="P:cell morphogenesis"/>
    <property type="evidence" value="ECO:0007669"/>
    <property type="project" value="TreeGrafter"/>
</dbReference>
<dbReference type="Gene3D" id="1.25.40.330">
    <property type="entry name" value="Adenylate cyclase-associated CAP, N-terminal domain"/>
    <property type="match status" value="1"/>
</dbReference>
<feature type="non-terminal residue" evidence="7">
    <location>
        <position position="1"/>
    </location>
</feature>
<keyword evidence="4" id="KW-0472">Membrane</keyword>
<proteinExistence type="inferred from homology"/>
<protein>
    <recommendedName>
        <fullName evidence="6">C-CAP/cofactor C-like domain-containing protein</fullName>
    </recommendedName>
</protein>
<comment type="similarity">
    <text evidence="2">Belongs to the CAP family.</text>
</comment>
<name>V3ZFQ1_LOTGI</name>
<dbReference type="GO" id="GO:0005886">
    <property type="term" value="C:plasma membrane"/>
    <property type="evidence" value="ECO:0007669"/>
    <property type="project" value="UniProtKB-SubCell"/>
</dbReference>
<organism evidence="7 8">
    <name type="scientific">Lottia gigantea</name>
    <name type="common">Giant owl limpet</name>
    <dbReference type="NCBI Taxonomy" id="225164"/>
    <lineage>
        <taxon>Eukaryota</taxon>
        <taxon>Metazoa</taxon>
        <taxon>Spiralia</taxon>
        <taxon>Lophotrochozoa</taxon>
        <taxon>Mollusca</taxon>
        <taxon>Gastropoda</taxon>
        <taxon>Patellogastropoda</taxon>
        <taxon>Lottioidea</taxon>
        <taxon>Lottiidae</taxon>
        <taxon>Lottia</taxon>
    </lineage>
</organism>
<dbReference type="CTD" id="20230421"/>
<dbReference type="InterPro" id="IPR013912">
    <property type="entry name" value="Adenylate_cyclase-assoc_CAP_C"/>
</dbReference>
<dbReference type="FunFam" id="2.160.20.70:FF:000001">
    <property type="entry name" value="Adenylyl cyclase-associated protein"/>
    <property type="match status" value="1"/>
</dbReference>
<dbReference type="FunFam" id="1.25.40.330:FF:000001">
    <property type="entry name" value="Adenylyl cyclase-associated protein"/>
    <property type="match status" value="1"/>
</dbReference>
<accession>V3ZFQ1</accession>
<dbReference type="EMBL" id="KB203854">
    <property type="protein sequence ID" value="ESO82922.1"/>
    <property type="molecule type" value="Genomic_DNA"/>
</dbReference>
<dbReference type="KEGG" id="lgi:LOTGIDRAFT_109031"/>
<dbReference type="InterPro" id="IPR036222">
    <property type="entry name" value="CAP_N_sf"/>
</dbReference>
<dbReference type="PROSITE" id="PS51329">
    <property type="entry name" value="C_CAP_COFACTOR_C"/>
    <property type="match status" value="1"/>
</dbReference>
<dbReference type="Proteomes" id="UP000030746">
    <property type="component" value="Unassembled WGS sequence"/>
</dbReference>
<dbReference type="GO" id="GO:0005737">
    <property type="term" value="C:cytoplasm"/>
    <property type="evidence" value="ECO:0007669"/>
    <property type="project" value="TreeGrafter"/>
</dbReference>
<feature type="region of interest" description="Disordered" evidence="5">
    <location>
        <begin position="186"/>
        <end position="237"/>
    </location>
</feature>
<dbReference type="PANTHER" id="PTHR10652:SF0">
    <property type="entry name" value="ADENYLYL CYCLASE-ASSOCIATED PROTEIN"/>
    <property type="match status" value="1"/>
</dbReference>
<feature type="compositionally biased region" description="Pro residues" evidence="5">
    <location>
        <begin position="198"/>
        <end position="225"/>
    </location>
</feature>
<dbReference type="GO" id="GO:0019933">
    <property type="term" value="P:cAMP-mediated signaling"/>
    <property type="evidence" value="ECO:0007669"/>
    <property type="project" value="TreeGrafter"/>
</dbReference>
<dbReference type="AlphaFoldDB" id="V3ZFQ1"/>
<evidence type="ECO:0000256" key="4">
    <source>
        <dbReference type="ARBA" id="ARBA00023136"/>
    </source>
</evidence>
<dbReference type="Gene3D" id="2.160.20.70">
    <property type="match status" value="1"/>
</dbReference>
<feature type="region of interest" description="Disordered" evidence="5">
    <location>
        <begin position="260"/>
        <end position="290"/>
    </location>
</feature>
<dbReference type="GO" id="GO:0003779">
    <property type="term" value="F:actin binding"/>
    <property type="evidence" value="ECO:0007669"/>
    <property type="project" value="InterPro"/>
</dbReference>
<reference evidence="7 8" key="1">
    <citation type="journal article" date="2013" name="Nature">
        <title>Insights into bilaterian evolution from three spiralian genomes.</title>
        <authorList>
            <person name="Simakov O."/>
            <person name="Marletaz F."/>
            <person name="Cho S.J."/>
            <person name="Edsinger-Gonzales E."/>
            <person name="Havlak P."/>
            <person name="Hellsten U."/>
            <person name="Kuo D.H."/>
            <person name="Larsson T."/>
            <person name="Lv J."/>
            <person name="Arendt D."/>
            <person name="Savage R."/>
            <person name="Osoegawa K."/>
            <person name="de Jong P."/>
            <person name="Grimwood J."/>
            <person name="Chapman J.A."/>
            <person name="Shapiro H."/>
            <person name="Aerts A."/>
            <person name="Otillar R.P."/>
            <person name="Terry A.Y."/>
            <person name="Boore J.L."/>
            <person name="Grigoriev I.V."/>
            <person name="Lindberg D.R."/>
            <person name="Seaver E.C."/>
            <person name="Weisblat D.A."/>
            <person name="Putnam N.H."/>
            <person name="Rokhsar D.S."/>
        </authorList>
    </citation>
    <scope>NUCLEOTIDE SEQUENCE [LARGE SCALE GENOMIC DNA]</scope>
</reference>
<dbReference type="SMART" id="SM00673">
    <property type="entry name" value="CARP"/>
    <property type="match status" value="2"/>
</dbReference>
<evidence type="ECO:0000256" key="2">
    <source>
        <dbReference type="ARBA" id="ARBA00007659"/>
    </source>
</evidence>
<dbReference type="HOGENOM" id="CLU_015780_1_0_1"/>
<keyword evidence="8" id="KW-1185">Reference proteome</keyword>
<dbReference type="InterPro" id="IPR016098">
    <property type="entry name" value="CAP/MinC_C"/>
</dbReference>
<dbReference type="STRING" id="225164.V3ZFQ1"/>
<dbReference type="GeneID" id="20230421"/>
<keyword evidence="3" id="KW-1003">Cell membrane</keyword>
<evidence type="ECO:0000313" key="8">
    <source>
        <dbReference type="Proteomes" id="UP000030746"/>
    </source>
</evidence>
<dbReference type="PROSITE" id="PS01089">
    <property type="entry name" value="CAP_2"/>
    <property type="match status" value="1"/>
</dbReference>
<dbReference type="RefSeq" id="XP_009066708.1">
    <property type="nucleotide sequence ID" value="XM_009068460.1"/>
</dbReference>
<gene>
    <name evidence="7" type="ORF">LOTGIDRAFT_109031</name>
</gene>
<evidence type="ECO:0000256" key="1">
    <source>
        <dbReference type="ARBA" id="ARBA00004202"/>
    </source>
</evidence>
<feature type="domain" description="C-CAP/cofactor C-like" evidence="6">
    <location>
        <begin position="298"/>
        <end position="433"/>
    </location>
</feature>
<dbReference type="PANTHER" id="PTHR10652">
    <property type="entry name" value="ADENYLYL CYCLASE-ASSOCIATED PROTEIN"/>
    <property type="match status" value="1"/>
</dbReference>
<dbReference type="InterPro" id="IPR036223">
    <property type="entry name" value="CAP_C_sf"/>
</dbReference>
<dbReference type="SUPFAM" id="SSF101278">
    <property type="entry name" value="N-terminal domain of adenylylcyclase associated protein, CAP"/>
    <property type="match status" value="1"/>
</dbReference>
<evidence type="ECO:0000313" key="7">
    <source>
        <dbReference type="EMBL" id="ESO82922.1"/>
    </source>
</evidence>
<dbReference type="GO" id="GO:0007015">
    <property type="term" value="P:actin filament organization"/>
    <property type="evidence" value="ECO:0007669"/>
    <property type="project" value="TreeGrafter"/>
</dbReference>
<comment type="subcellular location">
    <subcellularLocation>
        <location evidence="1">Cell membrane</location>
        <topology evidence="1">Peripheral membrane protein</topology>
    </subcellularLocation>
</comment>
<sequence length="454" mass="48947">AGPTVLAFDEVLSGPLSKFVSLSDKLDSDIKHMVSLVEKSFKSQKNIIHIAAQSQKPSMDVMLEIFKPLNTNVAEVQSFRESKRAKREVENHLACLSESIGALGWVGVEPTPVPFIKEMKDSGVFYSNRILKEFKEKDASQVEWVKAWNATLDALQAYVKQHHTTGLTWNPKVSLQINSMLTITPPSGNGKVASAGGAPPPPPVAGVPPPPPPGGIPPPPPPGAPGPASSGGGVDASALFNDINKGFDVSKGLKKVTDDMKTHKNPALRQGPAPYKPPLASKPVKGPSPTKTVIAAKPPVLELQNGKKWLVEYQVDNKGIVIDQTQMKQTVYIFKCVNSTIQVKGKVNSIIMDSCKKCGVVFDDILSSMEFVNCQSVQGQVVGKVNTVSVDKTDGCMIYLSKDSMGAEIVTAKSSEMNILIPTDDGDMKEFPLPEQFKTTWNGKTFQTTLTESV</sequence>
<evidence type="ECO:0000256" key="5">
    <source>
        <dbReference type="SAM" id="MobiDB-lite"/>
    </source>
</evidence>
<dbReference type="Pfam" id="PF21938">
    <property type="entry name" value="CAP_N"/>
    <property type="match status" value="1"/>
</dbReference>
<dbReference type="InterPro" id="IPR017901">
    <property type="entry name" value="C-CAP_CF_C-like"/>
</dbReference>